<evidence type="ECO:0000313" key="1">
    <source>
        <dbReference type="EMBL" id="TDR79783.1"/>
    </source>
</evidence>
<organism evidence="1 2">
    <name type="scientific">Paludibacterium purpuratum</name>
    <dbReference type="NCBI Taxonomy" id="1144873"/>
    <lineage>
        <taxon>Bacteria</taxon>
        <taxon>Pseudomonadati</taxon>
        <taxon>Pseudomonadota</taxon>
        <taxon>Betaproteobacteria</taxon>
        <taxon>Neisseriales</taxon>
        <taxon>Chromobacteriaceae</taxon>
        <taxon>Paludibacterium</taxon>
    </lineage>
</organism>
<dbReference type="AlphaFoldDB" id="A0A4R7B5U0"/>
<reference evidence="1 2" key="1">
    <citation type="submission" date="2019-03" db="EMBL/GenBank/DDBJ databases">
        <title>Genomic Encyclopedia of Type Strains, Phase III (KMG-III): the genomes of soil and plant-associated and newly described type strains.</title>
        <authorList>
            <person name="Whitman W."/>
        </authorList>
    </citation>
    <scope>NUCLEOTIDE SEQUENCE [LARGE SCALE GENOMIC DNA]</scope>
    <source>
        <strain evidence="1 2">CECT 8976</strain>
    </source>
</reference>
<dbReference type="RefSeq" id="WP_279526896.1">
    <property type="nucleotide sequence ID" value="NZ_SNZP01000007.1"/>
</dbReference>
<comment type="caution">
    <text evidence="1">The sequence shown here is derived from an EMBL/GenBank/DDBJ whole genome shotgun (WGS) entry which is preliminary data.</text>
</comment>
<dbReference type="Proteomes" id="UP000295611">
    <property type="component" value="Unassembled WGS sequence"/>
</dbReference>
<accession>A0A4R7B5U0</accession>
<sequence length="44" mass="4744">MTRSTLPAPLFAGFLFGTSAIGLRANLGGHLTAELTHFNLTLQW</sequence>
<evidence type="ECO:0000313" key="2">
    <source>
        <dbReference type="Proteomes" id="UP000295611"/>
    </source>
</evidence>
<keyword evidence="2" id="KW-1185">Reference proteome</keyword>
<protein>
    <submittedName>
        <fullName evidence="1">Uncharacterized protein</fullName>
    </submittedName>
</protein>
<proteinExistence type="predicted"/>
<dbReference type="EMBL" id="SNZP01000007">
    <property type="protein sequence ID" value="TDR79783.1"/>
    <property type="molecule type" value="Genomic_DNA"/>
</dbReference>
<name>A0A4R7B5U0_9NEIS</name>
<gene>
    <name evidence="1" type="ORF">DFP86_107149</name>
</gene>